<feature type="non-terminal residue" evidence="1">
    <location>
        <position position="1"/>
    </location>
</feature>
<reference evidence="1" key="2">
    <citation type="submission" date="2013-05" db="EMBL/GenBank/DDBJ databases">
        <authorList>
            <person name="Carter J.-M."/>
            <person name="Baker S.C."/>
            <person name="Pink R."/>
            <person name="Carter D.R.F."/>
            <person name="Collins A."/>
            <person name="Tomlin J."/>
            <person name="Gibbs M."/>
            <person name="Breuker C.J."/>
        </authorList>
    </citation>
    <scope>NUCLEOTIDE SEQUENCE</scope>
    <source>
        <tissue evidence="1">Ovary</tissue>
    </source>
</reference>
<protein>
    <submittedName>
        <fullName evidence="1">Uncharacterized protein</fullName>
    </submittedName>
</protein>
<sequence length="71" mass="8294">RNFNLSYFPRLLRYSPARLVAAQRKTHSTTQHKFYLRHDLHLNLVAQDCGSDGLQTVQILSFFETILCTIK</sequence>
<organism evidence="1">
    <name type="scientific">Pararge aegeria</name>
    <name type="common">speckled wood butterfly</name>
    <dbReference type="NCBI Taxonomy" id="116150"/>
    <lineage>
        <taxon>Eukaryota</taxon>
        <taxon>Metazoa</taxon>
        <taxon>Ecdysozoa</taxon>
        <taxon>Arthropoda</taxon>
        <taxon>Hexapoda</taxon>
        <taxon>Insecta</taxon>
        <taxon>Pterygota</taxon>
        <taxon>Neoptera</taxon>
        <taxon>Endopterygota</taxon>
        <taxon>Lepidoptera</taxon>
        <taxon>Glossata</taxon>
        <taxon>Ditrysia</taxon>
        <taxon>Papilionoidea</taxon>
        <taxon>Nymphalidae</taxon>
        <taxon>Satyrinae</taxon>
        <taxon>Satyrini</taxon>
        <taxon>Parargina</taxon>
        <taxon>Pararge</taxon>
    </lineage>
</organism>
<proteinExistence type="predicted"/>
<evidence type="ECO:0000313" key="1">
    <source>
        <dbReference type="EMBL" id="JAA80810.1"/>
    </source>
</evidence>
<reference evidence="1" key="1">
    <citation type="journal article" date="2013" name="BMC Genomics">
        <title>Unscrambling butterfly oogenesis.</title>
        <authorList>
            <person name="Carter J.M."/>
            <person name="Baker S.C."/>
            <person name="Pink R."/>
            <person name="Carter D.R."/>
            <person name="Collins A."/>
            <person name="Tomlin J."/>
            <person name="Gibbs M."/>
            <person name="Breuker C.J."/>
        </authorList>
    </citation>
    <scope>NUCLEOTIDE SEQUENCE</scope>
    <source>
        <tissue evidence="1">Ovary</tissue>
    </source>
</reference>
<dbReference type="AlphaFoldDB" id="S4P328"/>
<name>S4P328_9NEOP</name>
<accession>S4P328</accession>
<dbReference type="EMBL" id="GAIX01011750">
    <property type="protein sequence ID" value="JAA80810.1"/>
    <property type="molecule type" value="Transcribed_RNA"/>
</dbReference>